<dbReference type="PANTHER" id="PTHR47989">
    <property type="entry name" value="OS01G0750732 PROTEIN"/>
    <property type="match status" value="1"/>
</dbReference>
<dbReference type="InParanoid" id="D8S674"/>
<evidence type="ECO:0000256" key="3">
    <source>
        <dbReference type="SAM" id="MobiDB-lite"/>
    </source>
</evidence>
<dbReference type="Gene3D" id="1.10.510.10">
    <property type="entry name" value="Transferase(Phosphotransferase) domain 1"/>
    <property type="match status" value="1"/>
</dbReference>
<dbReference type="InterPro" id="IPR011009">
    <property type="entry name" value="Kinase-like_dom_sf"/>
</dbReference>
<evidence type="ECO:0000256" key="2">
    <source>
        <dbReference type="ARBA" id="ARBA00022840"/>
    </source>
</evidence>
<feature type="compositionally biased region" description="Polar residues" evidence="3">
    <location>
        <begin position="880"/>
        <end position="893"/>
    </location>
</feature>
<reference evidence="4 5" key="1">
    <citation type="journal article" date="2011" name="Science">
        <title>The Selaginella genome identifies genetic changes associated with the evolution of vascular plants.</title>
        <authorList>
            <person name="Banks J.A."/>
            <person name="Nishiyama T."/>
            <person name="Hasebe M."/>
            <person name="Bowman J.L."/>
            <person name="Gribskov M."/>
            <person name="dePamphilis C."/>
            <person name="Albert V.A."/>
            <person name="Aono N."/>
            <person name="Aoyama T."/>
            <person name="Ambrose B.A."/>
            <person name="Ashton N.W."/>
            <person name="Axtell M.J."/>
            <person name="Barker E."/>
            <person name="Barker M.S."/>
            <person name="Bennetzen J.L."/>
            <person name="Bonawitz N.D."/>
            <person name="Chapple C."/>
            <person name="Cheng C."/>
            <person name="Correa L.G."/>
            <person name="Dacre M."/>
            <person name="DeBarry J."/>
            <person name="Dreyer I."/>
            <person name="Elias M."/>
            <person name="Engstrom E.M."/>
            <person name="Estelle M."/>
            <person name="Feng L."/>
            <person name="Finet C."/>
            <person name="Floyd S.K."/>
            <person name="Frommer W.B."/>
            <person name="Fujita T."/>
            <person name="Gramzow L."/>
            <person name="Gutensohn M."/>
            <person name="Harholt J."/>
            <person name="Hattori M."/>
            <person name="Heyl A."/>
            <person name="Hirai T."/>
            <person name="Hiwatashi Y."/>
            <person name="Ishikawa M."/>
            <person name="Iwata M."/>
            <person name="Karol K.G."/>
            <person name="Koehler B."/>
            <person name="Kolukisaoglu U."/>
            <person name="Kubo M."/>
            <person name="Kurata T."/>
            <person name="Lalonde S."/>
            <person name="Li K."/>
            <person name="Li Y."/>
            <person name="Litt A."/>
            <person name="Lyons E."/>
            <person name="Manning G."/>
            <person name="Maruyama T."/>
            <person name="Michael T.P."/>
            <person name="Mikami K."/>
            <person name="Miyazaki S."/>
            <person name="Morinaga S."/>
            <person name="Murata T."/>
            <person name="Mueller-Roeber B."/>
            <person name="Nelson D.R."/>
            <person name="Obara M."/>
            <person name="Oguri Y."/>
            <person name="Olmstead R.G."/>
            <person name="Onodera N."/>
            <person name="Petersen B.L."/>
            <person name="Pils B."/>
            <person name="Prigge M."/>
            <person name="Rensing S.A."/>
            <person name="Riano-Pachon D.M."/>
            <person name="Roberts A.W."/>
            <person name="Sato Y."/>
            <person name="Scheller H.V."/>
            <person name="Schulz B."/>
            <person name="Schulz C."/>
            <person name="Shakirov E.V."/>
            <person name="Shibagaki N."/>
            <person name="Shinohara N."/>
            <person name="Shippen D.E."/>
            <person name="Soerensen I."/>
            <person name="Sotooka R."/>
            <person name="Sugimoto N."/>
            <person name="Sugita M."/>
            <person name="Sumikawa N."/>
            <person name="Tanurdzic M."/>
            <person name="Theissen G."/>
            <person name="Ulvskov P."/>
            <person name="Wakazuki S."/>
            <person name="Weng J.K."/>
            <person name="Willats W.W."/>
            <person name="Wipf D."/>
            <person name="Wolf P.G."/>
            <person name="Yang L."/>
            <person name="Zimmer A.D."/>
            <person name="Zhu Q."/>
            <person name="Mitros T."/>
            <person name="Hellsten U."/>
            <person name="Loque D."/>
            <person name="Otillar R."/>
            <person name="Salamov A."/>
            <person name="Schmutz J."/>
            <person name="Shapiro H."/>
            <person name="Lindquist E."/>
            <person name="Lucas S."/>
            <person name="Rokhsar D."/>
            <person name="Grigoriev I.V."/>
        </authorList>
    </citation>
    <scope>NUCLEOTIDE SEQUENCE [LARGE SCALE GENOMIC DNA]</scope>
</reference>
<dbReference type="Gramene" id="EFJ20295">
    <property type="protein sequence ID" value="EFJ20295"/>
    <property type="gene ID" value="SELMODRAFT_418594"/>
</dbReference>
<dbReference type="Proteomes" id="UP000001514">
    <property type="component" value="Unassembled WGS sequence"/>
</dbReference>
<dbReference type="PANTHER" id="PTHR47989:SF62">
    <property type="entry name" value="OS05G0423500 PROTEIN"/>
    <property type="match status" value="1"/>
</dbReference>
<keyword evidence="5" id="KW-1185">Reference proteome</keyword>
<protein>
    <recommendedName>
        <fullName evidence="6">Protein kinase domain-containing protein</fullName>
    </recommendedName>
</protein>
<keyword evidence="2" id="KW-0067">ATP-binding</keyword>
<feature type="region of interest" description="Disordered" evidence="3">
    <location>
        <begin position="876"/>
        <end position="919"/>
    </location>
</feature>
<feature type="region of interest" description="Disordered" evidence="3">
    <location>
        <begin position="932"/>
        <end position="954"/>
    </location>
</feature>
<evidence type="ECO:0000313" key="5">
    <source>
        <dbReference type="Proteomes" id="UP000001514"/>
    </source>
</evidence>
<dbReference type="SUPFAM" id="SSF56112">
    <property type="entry name" value="Protein kinase-like (PK-like)"/>
    <property type="match status" value="1"/>
</dbReference>
<dbReference type="GO" id="GO:0004672">
    <property type="term" value="F:protein kinase activity"/>
    <property type="evidence" value="ECO:0000318"/>
    <property type="project" value="GO_Central"/>
</dbReference>
<dbReference type="GO" id="GO:0005524">
    <property type="term" value="F:ATP binding"/>
    <property type="evidence" value="ECO:0007669"/>
    <property type="project" value="UniProtKB-KW"/>
</dbReference>
<organism evidence="5">
    <name type="scientific">Selaginella moellendorffii</name>
    <name type="common">Spikemoss</name>
    <dbReference type="NCBI Taxonomy" id="88036"/>
    <lineage>
        <taxon>Eukaryota</taxon>
        <taxon>Viridiplantae</taxon>
        <taxon>Streptophyta</taxon>
        <taxon>Embryophyta</taxon>
        <taxon>Tracheophyta</taxon>
        <taxon>Lycopodiopsida</taxon>
        <taxon>Selaginellales</taxon>
        <taxon>Selaginellaceae</taxon>
        <taxon>Selaginella</taxon>
    </lineage>
</organism>
<dbReference type="eggNOG" id="KOG1187">
    <property type="taxonomic scope" value="Eukaryota"/>
</dbReference>
<accession>D8S674</accession>
<keyword evidence="1" id="KW-0547">Nucleotide-binding</keyword>
<sequence>MVDFARRVLLSRTGLTSLAPLYAWKQDKEVTEHLERLWSEFCEDRNIKEVAHNVIGTDLLPAEPYRKPSNGEFRSAGRCIEEERKQWSIKISPLSTTFIGEVPKLLDLASKVVICDFFGSLPVDNLELMLLLEGIHNNKLLRSLALERPPLAVLPHYHVISACTQHARIWLGRYDLRISYDHDLTYDRLGTQDSSTQEEEEVLANGFCKERTPSFMEKAEEAWVMNMRPEDYDLAKPPDTAMWRAYKKYLGQPVVVLREQRKIRGLVLCTINYVLSYEWKEMISAVLRLCLLGQEPGVLKVDDPPFDEVKDVVGFNRYYDSSTSTRRSSTSTCELRNQSATYYALLTWWLGQAVAVKVFKRSDVTFEREVAALVAPHPHVLQVIGYLGAGDGDPVVVMDGDGGVGFDDISDIGYAEAMSKFVARAARPHEEEAAAMDVHECACIDAMIAKWDETLFLVLAPCYIARLSDAKRSGCAATLGWDGARSQMDCMIDFAHRTKVSFPYDIVLEVSSKGVERATIDTDLFSAEPPCNGEFRWGREVEHQILPFEYHVYGGSTKATGLGSVVRDQARRDQVKLVYSQLAGHRVRSPCPFVEMDGVMSAPLRVKELNARIWLGRYDLRIYYDHKLTYGRLGTQDYSTQEEEEVLSNGFCKERTPSFMEKAVRVCTMVDMWVFPSQMEKAWLMNMRPEDYDLAKPPDTAMWRASCGAKMVPTPRLARKELKREEIPVPARFCDIINRRNTTMGHYVDTTKFEALDAWLDSAEVDTLNASREKIKKFPSTTFPLEISGSQRSGLLMRWSLEICYIAPEYAMTGHLLVKSDVYRYGVVLLGLLSGRSRSTCPSHPRSPPAGRLSQASHAVVQALKLMYNGSDASDGIVSGNGSMPRESQQQDVKSGGTYASGGGGGGGDDERIRTVARHGWESGSFNSIDYDSRTFGGDRAGKPKLPWYRVRNA</sequence>
<dbReference type="KEGG" id="smo:SELMODRAFT_418594"/>
<gene>
    <name evidence="4" type="ORF">SELMODRAFT_418594</name>
</gene>
<evidence type="ECO:0000256" key="1">
    <source>
        <dbReference type="ARBA" id="ARBA00022741"/>
    </source>
</evidence>
<dbReference type="AlphaFoldDB" id="D8S674"/>
<proteinExistence type="predicted"/>
<dbReference type="HOGENOM" id="CLU_309147_0_0_1"/>
<evidence type="ECO:0000313" key="4">
    <source>
        <dbReference type="EMBL" id="EFJ20295.1"/>
    </source>
</evidence>
<name>D8S674_SELML</name>
<dbReference type="EMBL" id="GL377603">
    <property type="protein sequence ID" value="EFJ20295.1"/>
    <property type="molecule type" value="Genomic_DNA"/>
</dbReference>
<evidence type="ECO:0008006" key="6">
    <source>
        <dbReference type="Google" id="ProtNLM"/>
    </source>
</evidence>